<reference evidence="2" key="1">
    <citation type="journal article" date="2015" name="Nature">
        <title>Complex archaea that bridge the gap between prokaryotes and eukaryotes.</title>
        <authorList>
            <person name="Spang A."/>
            <person name="Saw J.H."/>
            <person name="Jorgensen S.L."/>
            <person name="Zaremba-Niedzwiedzka K."/>
            <person name="Martijn J."/>
            <person name="Lind A.E."/>
            <person name="van Eijk R."/>
            <person name="Schleper C."/>
            <person name="Guy L."/>
            <person name="Ettema T.J."/>
        </authorList>
    </citation>
    <scope>NUCLEOTIDE SEQUENCE</scope>
</reference>
<accession>A0A0F9F9I6</accession>
<name>A0A0F9F9I6_9ZZZZ</name>
<gene>
    <name evidence="2" type="ORF">LCGC14_2270570</name>
</gene>
<keyword evidence="1" id="KW-1133">Transmembrane helix</keyword>
<keyword evidence="1" id="KW-0472">Membrane</keyword>
<protein>
    <submittedName>
        <fullName evidence="2">Uncharacterized protein</fullName>
    </submittedName>
</protein>
<feature type="transmembrane region" description="Helical" evidence="1">
    <location>
        <begin position="12"/>
        <end position="32"/>
    </location>
</feature>
<sequence length="38" mass="4261">MLTVDDTAIVLFAWIVLIGWAIAGVCAMVAVLEWKRER</sequence>
<evidence type="ECO:0000313" key="2">
    <source>
        <dbReference type="EMBL" id="KKL53920.1"/>
    </source>
</evidence>
<organism evidence="2">
    <name type="scientific">marine sediment metagenome</name>
    <dbReference type="NCBI Taxonomy" id="412755"/>
    <lineage>
        <taxon>unclassified sequences</taxon>
        <taxon>metagenomes</taxon>
        <taxon>ecological metagenomes</taxon>
    </lineage>
</organism>
<dbReference type="AlphaFoldDB" id="A0A0F9F9I6"/>
<dbReference type="EMBL" id="LAZR01031381">
    <property type="protein sequence ID" value="KKL53920.1"/>
    <property type="molecule type" value="Genomic_DNA"/>
</dbReference>
<keyword evidence="1" id="KW-0812">Transmembrane</keyword>
<evidence type="ECO:0000256" key="1">
    <source>
        <dbReference type="SAM" id="Phobius"/>
    </source>
</evidence>
<comment type="caution">
    <text evidence="2">The sequence shown here is derived from an EMBL/GenBank/DDBJ whole genome shotgun (WGS) entry which is preliminary data.</text>
</comment>
<proteinExistence type="predicted"/>